<keyword evidence="3" id="KW-0645">Protease</keyword>
<name>A0A7W7I0W0_9ACTN</name>
<dbReference type="EMBL" id="JACHNH010000001">
    <property type="protein sequence ID" value="MBB4764297.1"/>
    <property type="molecule type" value="Genomic_DNA"/>
</dbReference>
<evidence type="ECO:0000313" key="4">
    <source>
        <dbReference type="Proteomes" id="UP000578112"/>
    </source>
</evidence>
<keyword evidence="4" id="KW-1185">Reference proteome</keyword>
<dbReference type="InterPro" id="IPR009045">
    <property type="entry name" value="Zn_M74/Hedgehog-like"/>
</dbReference>
<dbReference type="InterPro" id="IPR052179">
    <property type="entry name" value="DD-CPase-like"/>
</dbReference>
<dbReference type="RefSeq" id="WP_239087652.1">
    <property type="nucleotide sequence ID" value="NZ_BOMK01000048.1"/>
</dbReference>
<organism evidence="3 4">
    <name type="scientific">Actinoplanes digitatis</name>
    <dbReference type="NCBI Taxonomy" id="1868"/>
    <lineage>
        <taxon>Bacteria</taxon>
        <taxon>Bacillati</taxon>
        <taxon>Actinomycetota</taxon>
        <taxon>Actinomycetes</taxon>
        <taxon>Micromonosporales</taxon>
        <taxon>Micromonosporaceae</taxon>
        <taxon>Actinoplanes</taxon>
    </lineage>
</organism>
<feature type="signal peptide" evidence="1">
    <location>
        <begin position="1"/>
        <end position="22"/>
    </location>
</feature>
<dbReference type="GO" id="GO:0006508">
    <property type="term" value="P:proteolysis"/>
    <property type="evidence" value="ECO:0007669"/>
    <property type="project" value="InterPro"/>
</dbReference>
<evidence type="ECO:0000256" key="1">
    <source>
        <dbReference type="SAM" id="SignalP"/>
    </source>
</evidence>
<protein>
    <submittedName>
        <fullName evidence="3">D-alanyl-D-alanine carboxypeptidase</fullName>
        <ecNumber evidence="3">3.4.16.4</ecNumber>
    </submittedName>
</protein>
<feature type="chain" id="PRO_5031016459" evidence="1">
    <location>
        <begin position="23"/>
        <end position="340"/>
    </location>
</feature>
<proteinExistence type="predicted"/>
<dbReference type="GO" id="GO:0009002">
    <property type="term" value="F:serine-type D-Ala-D-Ala carboxypeptidase activity"/>
    <property type="evidence" value="ECO:0007669"/>
    <property type="project" value="UniProtKB-EC"/>
</dbReference>
<dbReference type="Gene3D" id="3.30.1380.10">
    <property type="match status" value="1"/>
</dbReference>
<gene>
    <name evidence="3" type="ORF">BJ971_004853</name>
</gene>
<dbReference type="Proteomes" id="UP000578112">
    <property type="component" value="Unassembled WGS sequence"/>
</dbReference>
<dbReference type="AlphaFoldDB" id="A0A7W7I0W0"/>
<evidence type="ECO:0000259" key="2">
    <source>
        <dbReference type="Pfam" id="PF02557"/>
    </source>
</evidence>
<dbReference type="EC" id="3.4.16.4" evidence="3"/>
<comment type="caution">
    <text evidence="3">The sequence shown here is derived from an EMBL/GenBank/DDBJ whole genome shotgun (WGS) entry which is preliminary data.</text>
</comment>
<dbReference type="PANTHER" id="PTHR34385">
    <property type="entry name" value="D-ALANYL-D-ALANINE CARBOXYPEPTIDASE"/>
    <property type="match status" value="1"/>
</dbReference>
<feature type="domain" description="D-alanyl-D-alanine carboxypeptidase-like core" evidence="2">
    <location>
        <begin position="225"/>
        <end position="326"/>
    </location>
</feature>
<keyword evidence="3" id="KW-0121">Carboxypeptidase</keyword>
<dbReference type="InterPro" id="IPR003709">
    <property type="entry name" value="VanY-like_core_dom"/>
</dbReference>
<dbReference type="SUPFAM" id="SSF55166">
    <property type="entry name" value="Hedgehog/DD-peptidase"/>
    <property type="match status" value="1"/>
</dbReference>
<keyword evidence="1" id="KW-0732">Signal</keyword>
<evidence type="ECO:0000313" key="3">
    <source>
        <dbReference type="EMBL" id="MBB4764297.1"/>
    </source>
</evidence>
<dbReference type="Pfam" id="PF02557">
    <property type="entry name" value="VanY"/>
    <property type="match status" value="1"/>
</dbReference>
<keyword evidence="3" id="KW-0378">Hydrolase</keyword>
<accession>A0A7W7I0W0</accession>
<dbReference type="PANTHER" id="PTHR34385:SF1">
    <property type="entry name" value="PEPTIDOGLYCAN L-ALANYL-D-GLUTAMATE ENDOPEPTIDASE CWLK"/>
    <property type="match status" value="1"/>
</dbReference>
<sequence>MAIIAALAVALTVAGPPSPASAKVPTAAKRWSSLMYHSLTPTKEYVALRKKLASQRITMAKRAERVPVREAEHEAAQTAVTKAVTADAGPRTRYALAREELASARNRLTVATQLRPKNAAAVTAARNAVTAAAETASARRKEAATAAAALKTAQATARTATVELDKSITALETSKKAVQTNQRRLKALDKSAELRADAAATSRDVVTAVRGKFAVADTTTVNGIRVHRSVAFAFRRMLSDAKADGVVLSGGGFRTKKRQIELRKINGCPDIWTAPASSCRVPTAIPGRSLHELGLAIDITSGGRTLTRDSAGFAWLDEHAHKYGFVNLPSEAWHWSITGG</sequence>
<reference evidence="3 4" key="1">
    <citation type="submission" date="2020-08" db="EMBL/GenBank/DDBJ databases">
        <title>Sequencing the genomes of 1000 actinobacteria strains.</title>
        <authorList>
            <person name="Klenk H.-P."/>
        </authorList>
    </citation>
    <scope>NUCLEOTIDE SEQUENCE [LARGE SCALE GENOMIC DNA]</scope>
    <source>
        <strain evidence="3 4">DSM 43149</strain>
    </source>
</reference>